<dbReference type="Proteomes" id="UP000464495">
    <property type="component" value="Chromosome"/>
</dbReference>
<evidence type="ECO:0000313" key="3">
    <source>
        <dbReference type="Proteomes" id="UP000464495"/>
    </source>
</evidence>
<name>A0A6P1T4R7_9RHOB</name>
<keyword evidence="3" id="KW-1185">Reference proteome</keyword>
<dbReference type="AlphaFoldDB" id="A0A6P1T4R7"/>
<dbReference type="SUPFAM" id="SSF55729">
    <property type="entry name" value="Acyl-CoA N-acyltransferases (Nat)"/>
    <property type="match status" value="1"/>
</dbReference>
<proteinExistence type="predicted"/>
<keyword evidence="2" id="KW-0808">Transferase</keyword>
<dbReference type="GO" id="GO:0016747">
    <property type="term" value="F:acyltransferase activity, transferring groups other than amino-acyl groups"/>
    <property type="evidence" value="ECO:0007669"/>
    <property type="project" value="InterPro"/>
</dbReference>
<dbReference type="PROSITE" id="PS51186">
    <property type="entry name" value="GNAT"/>
    <property type="match status" value="1"/>
</dbReference>
<evidence type="ECO:0000259" key="1">
    <source>
        <dbReference type="PROSITE" id="PS51186"/>
    </source>
</evidence>
<protein>
    <submittedName>
        <fullName evidence="2">GNAT family N-acetyltransferase</fullName>
    </submittedName>
</protein>
<dbReference type="KEGG" id="amaq:GO499_16775"/>
<sequence>MSVTPAGTEIDYTITYLEMTSRPGYDRPSLPAGPPTALIAAQQPPVWYFLNLYDAVGRDYEWDDWHRASDEERRAFVQDPEVRLFTLLRTGWPAGFFMLDTRHQGVCDLAYFGLVPEAVGHGLGRYLLQTAIHAGWDLPGVERMSVNTCTLDHPAALGLYQRCGFVPYERETKTCILMRDRVTPES</sequence>
<evidence type="ECO:0000313" key="2">
    <source>
        <dbReference type="EMBL" id="QHQ36710.1"/>
    </source>
</evidence>
<dbReference type="InterPro" id="IPR016181">
    <property type="entry name" value="Acyl_CoA_acyltransferase"/>
</dbReference>
<organism evidence="2 3">
    <name type="scientific">Algicella marina</name>
    <dbReference type="NCBI Taxonomy" id="2683284"/>
    <lineage>
        <taxon>Bacteria</taxon>
        <taxon>Pseudomonadati</taxon>
        <taxon>Pseudomonadota</taxon>
        <taxon>Alphaproteobacteria</taxon>
        <taxon>Rhodobacterales</taxon>
        <taxon>Paracoccaceae</taxon>
        <taxon>Algicella</taxon>
    </lineage>
</organism>
<dbReference type="RefSeq" id="WP_161863255.1">
    <property type="nucleotide sequence ID" value="NZ_CP046620.1"/>
</dbReference>
<dbReference type="Gene3D" id="3.40.630.30">
    <property type="match status" value="1"/>
</dbReference>
<feature type="domain" description="N-acetyltransferase" evidence="1">
    <location>
        <begin position="39"/>
        <end position="183"/>
    </location>
</feature>
<accession>A0A6P1T4R7</accession>
<dbReference type="EMBL" id="CP046620">
    <property type="protein sequence ID" value="QHQ36710.1"/>
    <property type="molecule type" value="Genomic_DNA"/>
</dbReference>
<gene>
    <name evidence="2" type="ORF">GO499_16775</name>
</gene>
<dbReference type="Pfam" id="PF00583">
    <property type="entry name" value="Acetyltransf_1"/>
    <property type="match status" value="1"/>
</dbReference>
<dbReference type="CDD" id="cd04301">
    <property type="entry name" value="NAT_SF"/>
    <property type="match status" value="1"/>
</dbReference>
<dbReference type="InterPro" id="IPR000182">
    <property type="entry name" value="GNAT_dom"/>
</dbReference>
<reference evidence="2 3" key="1">
    <citation type="submission" date="2019-12" db="EMBL/GenBank/DDBJ databases">
        <title>Complete genome sequence of Algicella marina strain 9Alg 56(T) isolated from the red alga Tichocarpus crinitus.</title>
        <authorList>
            <person name="Kim S.-G."/>
            <person name="Nedashkovskaya O.I."/>
        </authorList>
    </citation>
    <scope>NUCLEOTIDE SEQUENCE [LARGE SCALE GENOMIC DNA]</scope>
    <source>
        <strain evidence="2 3">9Alg 56</strain>
    </source>
</reference>